<sequence>MVTLHLGEKTGLFLPHNETGFIKKGRWSALFYRMLTAEDRPDNNTAFKNHAFIFQVKGENEHWINSGNP</sequence>
<reference evidence="1 2" key="1">
    <citation type="submission" date="2018-04" db="EMBL/GenBank/DDBJ databases">
        <title>Paenibacillus taichungensis Genome sequencing and assembly.</title>
        <authorList>
            <person name="Xu J."/>
            <person name="Rensing C."/>
            <person name="Mazhar H.S."/>
        </authorList>
    </citation>
    <scope>NUCLEOTIDE SEQUENCE [LARGE SCALE GENOMIC DNA]</scope>
    <source>
        <strain evidence="1 2">NC1</strain>
    </source>
</reference>
<proteinExistence type="predicted"/>
<dbReference type="Proteomes" id="UP000250642">
    <property type="component" value="Unassembled WGS sequence"/>
</dbReference>
<dbReference type="EMBL" id="QEVW01000005">
    <property type="protein sequence ID" value="RAW16652.1"/>
    <property type="molecule type" value="Genomic_DNA"/>
</dbReference>
<name>A0A329QZA3_9BACL</name>
<evidence type="ECO:0000313" key="2">
    <source>
        <dbReference type="Proteomes" id="UP000250642"/>
    </source>
</evidence>
<evidence type="ECO:0000313" key="1">
    <source>
        <dbReference type="EMBL" id="RAW16652.1"/>
    </source>
</evidence>
<comment type="caution">
    <text evidence="1">The sequence shown here is derived from an EMBL/GenBank/DDBJ whole genome shotgun (WGS) entry which is preliminary data.</text>
</comment>
<accession>A0A329QZA3</accession>
<gene>
    <name evidence="1" type="ORF">DC345_05950</name>
</gene>
<dbReference type="AlphaFoldDB" id="A0A329QZA3"/>
<protein>
    <submittedName>
        <fullName evidence="1">Uncharacterized protein</fullName>
    </submittedName>
</protein>
<organism evidence="1 2">
    <name type="scientific">Paenibacillus taichungensis</name>
    <dbReference type="NCBI Taxonomy" id="484184"/>
    <lineage>
        <taxon>Bacteria</taxon>
        <taxon>Bacillati</taxon>
        <taxon>Bacillota</taxon>
        <taxon>Bacilli</taxon>
        <taxon>Bacillales</taxon>
        <taxon>Paenibacillaceae</taxon>
        <taxon>Paenibacillus</taxon>
    </lineage>
</organism>